<sequence>MMEIRRAQERGHADHGWLNSWHSFSFADYYDPGHTRFRALRVINDDTVEPGGGFGTHGHRDMEIVSYVLEGALAHKDNMGNGSVIRPGSVQRMSAGTGVQHSEFNASSDEQVHFLQIWFLPNEIGILPGYEEKYFDDEEKRGKLRLIASPDGADGSVRIHADAKMFAGLVDGGNRVEHDVENDRYIYVHVARGKVSLNGNVLQAGDGAKITGENHLILDQGQKAEVLVLELW</sequence>
<dbReference type="CDD" id="cd02910">
    <property type="entry name" value="cupin_Yhhw_N"/>
    <property type="match status" value="1"/>
</dbReference>
<dbReference type="Pfam" id="PF02678">
    <property type="entry name" value="Pirin"/>
    <property type="match status" value="1"/>
</dbReference>
<evidence type="ECO:0008006" key="8">
    <source>
        <dbReference type="Google" id="ProtNLM"/>
    </source>
</evidence>
<dbReference type="OrthoDB" id="321327at2"/>
<dbReference type="PIRSF" id="PIRSF006232">
    <property type="entry name" value="Pirin"/>
    <property type="match status" value="1"/>
</dbReference>
<evidence type="ECO:0000259" key="4">
    <source>
        <dbReference type="Pfam" id="PF02678"/>
    </source>
</evidence>
<evidence type="ECO:0000259" key="5">
    <source>
        <dbReference type="Pfam" id="PF17954"/>
    </source>
</evidence>
<comment type="cofactor">
    <cofactor evidence="2">
        <name>Fe cation</name>
        <dbReference type="ChEBI" id="CHEBI:24875"/>
    </cofactor>
    <text evidence="2">Binds 1 Fe cation per subunit.</text>
</comment>
<keyword evidence="7" id="KW-1185">Reference proteome</keyword>
<evidence type="ECO:0000256" key="3">
    <source>
        <dbReference type="RuleBase" id="RU003457"/>
    </source>
</evidence>
<comment type="similarity">
    <text evidence="1 3">Belongs to the pirin family.</text>
</comment>
<reference evidence="7" key="1">
    <citation type="submission" date="2016-10" db="EMBL/GenBank/DDBJ databases">
        <authorList>
            <person name="Varghese N."/>
        </authorList>
    </citation>
    <scope>NUCLEOTIDE SEQUENCE [LARGE SCALE GENOMIC DNA]</scope>
    <source>
        <strain evidence="7">Nsp8</strain>
    </source>
</reference>
<dbReference type="InterPro" id="IPR041602">
    <property type="entry name" value="Quercetinase_C"/>
</dbReference>
<dbReference type="InterPro" id="IPR012093">
    <property type="entry name" value="Pirin"/>
</dbReference>
<dbReference type="AlphaFoldDB" id="A0A1I5EW84"/>
<dbReference type="SUPFAM" id="SSF51182">
    <property type="entry name" value="RmlC-like cupins"/>
    <property type="match status" value="1"/>
</dbReference>
<dbReference type="EMBL" id="FOVJ01000009">
    <property type="protein sequence ID" value="SFO15679.1"/>
    <property type="molecule type" value="Genomic_DNA"/>
</dbReference>
<dbReference type="Proteomes" id="UP000183107">
    <property type="component" value="Unassembled WGS sequence"/>
</dbReference>
<dbReference type="Gene3D" id="2.60.120.10">
    <property type="entry name" value="Jelly Rolls"/>
    <property type="match status" value="2"/>
</dbReference>
<organism evidence="6 7">
    <name type="scientific">Nitrosospira briensis</name>
    <dbReference type="NCBI Taxonomy" id="35799"/>
    <lineage>
        <taxon>Bacteria</taxon>
        <taxon>Pseudomonadati</taxon>
        <taxon>Pseudomonadota</taxon>
        <taxon>Betaproteobacteria</taxon>
        <taxon>Nitrosomonadales</taxon>
        <taxon>Nitrosomonadaceae</taxon>
        <taxon>Nitrosospira</taxon>
    </lineage>
</organism>
<evidence type="ECO:0000256" key="1">
    <source>
        <dbReference type="ARBA" id="ARBA00008416"/>
    </source>
</evidence>
<evidence type="ECO:0000256" key="2">
    <source>
        <dbReference type="PIRSR" id="PIRSR006232-1"/>
    </source>
</evidence>
<keyword evidence="2" id="KW-0408">Iron</keyword>
<proteinExistence type="inferred from homology"/>
<dbReference type="InterPro" id="IPR014710">
    <property type="entry name" value="RmlC-like_jellyroll"/>
</dbReference>
<dbReference type="Pfam" id="PF17954">
    <property type="entry name" value="Pirin_C_2"/>
    <property type="match status" value="1"/>
</dbReference>
<dbReference type="RefSeq" id="WP_074798442.1">
    <property type="nucleotide sequence ID" value="NZ_FOVJ01000009.1"/>
</dbReference>
<feature type="domain" description="Pirin N-terminal" evidence="4">
    <location>
        <begin position="7"/>
        <end position="118"/>
    </location>
</feature>
<protein>
    <recommendedName>
        <fullName evidence="8">Quercetin 2,3-dioxygenase</fullName>
    </recommendedName>
</protein>
<feature type="domain" description="Quercetin 2,3-dioxygenase C-terminal cupin" evidence="5">
    <location>
        <begin position="146"/>
        <end position="231"/>
    </location>
</feature>
<accession>A0A1I5EW84</accession>
<evidence type="ECO:0000313" key="7">
    <source>
        <dbReference type="Proteomes" id="UP000183107"/>
    </source>
</evidence>
<dbReference type="InterPro" id="IPR011051">
    <property type="entry name" value="RmlC_Cupin_sf"/>
</dbReference>
<dbReference type="PANTHER" id="PTHR43212">
    <property type="entry name" value="QUERCETIN 2,3-DIOXYGENASE"/>
    <property type="match status" value="1"/>
</dbReference>
<keyword evidence="2" id="KW-0479">Metal-binding</keyword>
<dbReference type="PANTHER" id="PTHR43212:SF3">
    <property type="entry name" value="QUERCETIN 2,3-DIOXYGENASE"/>
    <property type="match status" value="1"/>
</dbReference>
<feature type="binding site" evidence="2">
    <location>
        <position position="101"/>
    </location>
    <ligand>
        <name>Fe cation</name>
        <dbReference type="ChEBI" id="CHEBI:24875"/>
    </ligand>
</feature>
<evidence type="ECO:0000313" key="6">
    <source>
        <dbReference type="EMBL" id="SFO15679.1"/>
    </source>
</evidence>
<dbReference type="STRING" id="1266925.GCA_000619905_02746"/>
<feature type="binding site" evidence="2">
    <location>
        <position position="103"/>
    </location>
    <ligand>
        <name>Fe cation</name>
        <dbReference type="ChEBI" id="CHEBI:24875"/>
    </ligand>
</feature>
<dbReference type="GO" id="GO:0046872">
    <property type="term" value="F:metal ion binding"/>
    <property type="evidence" value="ECO:0007669"/>
    <property type="project" value="UniProtKB-KW"/>
</dbReference>
<feature type="binding site" evidence="2">
    <location>
        <position position="59"/>
    </location>
    <ligand>
        <name>Fe cation</name>
        <dbReference type="ChEBI" id="CHEBI:24875"/>
    </ligand>
</feature>
<name>A0A1I5EW84_9PROT</name>
<feature type="binding site" evidence="2">
    <location>
        <position position="57"/>
    </location>
    <ligand>
        <name>Fe cation</name>
        <dbReference type="ChEBI" id="CHEBI:24875"/>
    </ligand>
</feature>
<dbReference type="InterPro" id="IPR003829">
    <property type="entry name" value="Pirin_N_dom"/>
</dbReference>
<gene>
    <name evidence="6" type="ORF">SAMN05216386_2784</name>
</gene>